<proteinExistence type="predicted"/>
<organism evidence="2 3">
    <name type="scientific">Caerostris extrusa</name>
    <name type="common">Bark spider</name>
    <name type="synonym">Caerostris bankana</name>
    <dbReference type="NCBI Taxonomy" id="172846"/>
    <lineage>
        <taxon>Eukaryota</taxon>
        <taxon>Metazoa</taxon>
        <taxon>Ecdysozoa</taxon>
        <taxon>Arthropoda</taxon>
        <taxon>Chelicerata</taxon>
        <taxon>Arachnida</taxon>
        <taxon>Araneae</taxon>
        <taxon>Araneomorphae</taxon>
        <taxon>Entelegynae</taxon>
        <taxon>Araneoidea</taxon>
        <taxon>Araneidae</taxon>
        <taxon>Caerostris</taxon>
    </lineage>
</organism>
<protein>
    <submittedName>
        <fullName evidence="2">Uncharacterized protein</fullName>
    </submittedName>
</protein>
<gene>
    <name evidence="2" type="ORF">CEXT_707521</name>
</gene>
<keyword evidence="3" id="KW-1185">Reference proteome</keyword>
<comment type="caution">
    <text evidence="2">The sequence shown here is derived from an EMBL/GenBank/DDBJ whole genome shotgun (WGS) entry which is preliminary data.</text>
</comment>
<name>A0AAV4Y8Y2_CAEEX</name>
<accession>A0AAV4Y8Y2</accession>
<evidence type="ECO:0000313" key="2">
    <source>
        <dbReference type="EMBL" id="GIZ02999.1"/>
    </source>
</evidence>
<dbReference type="EMBL" id="BPLR01001537">
    <property type="protein sequence ID" value="GIZ02999.1"/>
    <property type="molecule type" value="Genomic_DNA"/>
</dbReference>
<feature type="region of interest" description="Disordered" evidence="1">
    <location>
        <begin position="38"/>
        <end position="62"/>
    </location>
</feature>
<dbReference type="Proteomes" id="UP001054945">
    <property type="component" value="Unassembled WGS sequence"/>
</dbReference>
<reference evidence="2 3" key="1">
    <citation type="submission" date="2021-06" db="EMBL/GenBank/DDBJ databases">
        <title>Caerostris extrusa draft genome.</title>
        <authorList>
            <person name="Kono N."/>
            <person name="Arakawa K."/>
        </authorList>
    </citation>
    <scope>NUCLEOTIDE SEQUENCE [LARGE SCALE GENOMIC DNA]</scope>
</reference>
<sequence length="81" mass="9282">MNQATPSHVIWYPNICEQHRHSQRPLITNYKSAELFTPPFESGTSTDRPSISPPQTLPFKFSDTSAMNTRANYRTDLSRGR</sequence>
<evidence type="ECO:0000256" key="1">
    <source>
        <dbReference type="SAM" id="MobiDB-lite"/>
    </source>
</evidence>
<dbReference type="AlphaFoldDB" id="A0AAV4Y8Y2"/>
<evidence type="ECO:0000313" key="3">
    <source>
        <dbReference type="Proteomes" id="UP001054945"/>
    </source>
</evidence>